<evidence type="ECO:0000256" key="8">
    <source>
        <dbReference type="ARBA" id="ARBA00022989"/>
    </source>
</evidence>
<dbReference type="PANTHER" id="PTHR13205:SF15">
    <property type="entry name" value="DOLICHOL KINASE"/>
    <property type="match status" value="1"/>
</dbReference>
<dbReference type="EMBL" id="CAKKNE010000001">
    <property type="protein sequence ID" value="CAH0365358.1"/>
    <property type="molecule type" value="Genomic_DNA"/>
</dbReference>
<dbReference type="GO" id="GO:0004168">
    <property type="term" value="F:dolichol kinase activity"/>
    <property type="evidence" value="ECO:0007669"/>
    <property type="project" value="UniProtKB-EC"/>
</dbReference>
<dbReference type="Proteomes" id="UP000789595">
    <property type="component" value="Unassembled WGS sequence"/>
</dbReference>
<dbReference type="EMBL" id="HBIW01021796">
    <property type="protein sequence ID" value="CAE0703358.1"/>
    <property type="molecule type" value="Transcribed_RNA"/>
</dbReference>
<protein>
    <recommendedName>
        <fullName evidence="3">dolichol kinase</fullName>
        <ecNumber evidence="3">2.7.1.108</ecNumber>
    </recommendedName>
</protein>
<comment type="similarity">
    <text evidence="2">Belongs to the polyprenol kinase family.</text>
</comment>
<evidence type="ECO:0000256" key="11">
    <source>
        <dbReference type="SAM" id="Phobius"/>
    </source>
</evidence>
<evidence type="ECO:0000313" key="12">
    <source>
        <dbReference type="EMBL" id="CAE0703358.1"/>
    </source>
</evidence>
<evidence type="ECO:0000256" key="10">
    <source>
        <dbReference type="SAM" id="MobiDB-lite"/>
    </source>
</evidence>
<feature type="transmembrane region" description="Helical" evidence="11">
    <location>
        <begin position="307"/>
        <end position="329"/>
    </location>
</feature>
<dbReference type="InterPro" id="IPR032974">
    <property type="entry name" value="Polypren_kinase"/>
</dbReference>
<reference evidence="13" key="2">
    <citation type="submission" date="2021-11" db="EMBL/GenBank/DDBJ databases">
        <authorList>
            <consortium name="Genoscope - CEA"/>
            <person name="William W."/>
        </authorList>
    </citation>
    <scope>NUCLEOTIDE SEQUENCE</scope>
</reference>
<dbReference type="EC" id="2.7.1.108" evidence="3"/>
<accession>A0A7S4ECG0</accession>
<gene>
    <name evidence="12" type="ORF">PCAL00307_LOCUS18805</name>
    <name evidence="13" type="ORF">PECAL_1P17960</name>
</gene>
<evidence type="ECO:0000256" key="2">
    <source>
        <dbReference type="ARBA" id="ARBA00010794"/>
    </source>
</evidence>
<evidence type="ECO:0000256" key="3">
    <source>
        <dbReference type="ARBA" id="ARBA00012132"/>
    </source>
</evidence>
<reference evidence="12" key="1">
    <citation type="submission" date="2021-01" db="EMBL/GenBank/DDBJ databases">
        <authorList>
            <person name="Corre E."/>
            <person name="Pelletier E."/>
            <person name="Niang G."/>
            <person name="Scheremetjew M."/>
            <person name="Finn R."/>
            <person name="Kale V."/>
            <person name="Holt S."/>
            <person name="Cochrane G."/>
            <person name="Meng A."/>
            <person name="Brown T."/>
            <person name="Cohen L."/>
        </authorList>
    </citation>
    <scope>NUCLEOTIDE SEQUENCE</scope>
    <source>
        <strain evidence="12">CCMP1756</strain>
    </source>
</reference>
<keyword evidence="8 11" id="KW-1133">Transmembrane helix</keyword>
<keyword evidence="5 11" id="KW-0812">Transmembrane</keyword>
<feature type="region of interest" description="Disordered" evidence="10">
    <location>
        <begin position="174"/>
        <end position="195"/>
    </location>
</feature>
<evidence type="ECO:0000256" key="4">
    <source>
        <dbReference type="ARBA" id="ARBA00022679"/>
    </source>
</evidence>
<feature type="transmembrane region" description="Helical" evidence="11">
    <location>
        <begin position="457"/>
        <end position="477"/>
    </location>
</feature>
<feature type="region of interest" description="Disordered" evidence="10">
    <location>
        <begin position="20"/>
        <end position="45"/>
    </location>
</feature>
<evidence type="ECO:0000256" key="9">
    <source>
        <dbReference type="ARBA" id="ARBA00023136"/>
    </source>
</evidence>
<keyword evidence="14" id="KW-1185">Reference proteome</keyword>
<evidence type="ECO:0000313" key="13">
    <source>
        <dbReference type="EMBL" id="CAH0365358.1"/>
    </source>
</evidence>
<sequence>MSTYTPAGISACDIDVARRNLRKTPPNSPPRPAAKRSPQKQKRVTPRDLELVPVVLCVARVAYLATPTQALELVLLLVACRDGSASTTLALPCAATALASALSTSHMDALRAATIATAAYATAPEQSWKALAAVLAAVLALLEAPRSFIWCALAMVLQDAAQMRLTRRVAMPPSRAVPTSPLRGRAPLPEPSTTDRRGELQLVAQLGALACVHVAMDLWRGTCGLSPMLAARVAPLIAGAALLGTPVDDDADAFLAGVFHVDVNHALMKRLGGYYGAVSLILLVATRREPIISMLAFVLTWRRLAHVLYWALAIVGGVYASTSIVLPRIERRKLFHALVILLFAPSHDDALLGVAFGGAAFLMLAVEEARARRLLSLDDFYGRFLDQRDSSIALTHLYLLLGCALPHGLNLVLKHDGADCLVLKLGGVAVLGAGDALACVVGRRFGTKRWPGSQKTYVGSAAFVGGTFAFFLFYRPIYLSRGQLVLDSVIIAILEATVASVDNLVLPLYFSALALCAVAVDRSQQFPLVELLHDL</sequence>
<evidence type="ECO:0000256" key="1">
    <source>
        <dbReference type="ARBA" id="ARBA00004477"/>
    </source>
</evidence>
<dbReference type="AlphaFoldDB" id="A0A7S4ECG0"/>
<dbReference type="PANTHER" id="PTHR13205">
    <property type="entry name" value="TRANSMEMBRANE PROTEIN 15-RELATED"/>
    <property type="match status" value="1"/>
</dbReference>
<keyword evidence="4" id="KW-0808">Transferase</keyword>
<dbReference type="GO" id="GO:0005789">
    <property type="term" value="C:endoplasmic reticulum membrane"/>
    <property type="evidence" value="ECO:0007669"/>
    <property type="project" value="UniProtKB-SubCell"/>
</dbReference>
<keyword evidence="6" id="KW-0418">Kinase</keyword>
<comment type="subcellular location">
    <subcellularLocation>
        <location evidence="1">Endoplasmic reticulum membrane</location>
        <topology evidence="1">Multi-pass membrane protein</topology>
    </subcellularLocation>
</comment>
<evidence type="ECO:0000313" key="14">
    <source>
        <dbReference type="Proteomes" id="UP000789595"/>
    </source>
</evidence>
<keyword evidence="9 11" id="KW-0472">Membrane</keyword>
<evidence type="ECO:0000256" key="7">
    <source>
        <dbReference type="ARBA" id="ARBA00022824"/>
    </source>
</evidence>
<feature type="transmembrane region" description="Helical" evidence="11">
    <location>
        <begin position="392"/>
        <end position="413"/>
    </location>
</feature>
<feature type="compositionally biased region" description="Basic residues" evidence="10">
    <location>
        <begin position="33"/>
        <end position="44"/>
    </location>
</feature>
<name>A0A7S4ECG0_9STRA</name>
<evidence type="ECO:0000256" key="6">
    <source>
        <dbReference type="ARBA" id="ARBA00022777"/>
    </source>
</evidence>
<evidence type="ECO:0000256" key="5">
    <source>
        <dbReference type="ARBA" id="ARBA00022692"/>
    </source>
</evidence>
<organism evidence="12">
    <name type="scientific">Pelagomonas calceolata</name>
    <dbReference type="NCBI Taxonomy" id="35677"/>
    <lineage>
        <taxon>Eukaryota</taxon>
        <taxon>Sar</taxon>
        <taxon>Stramenopiles</taxon>
        <taxon>Ochrophyta</taxon>
        <taxon>Pelagophyceae</taxon>
        <taxon>Pelagomonadales</taxon>
        <taxon>Pelagomonadaceae</taxon>
        <taxon>Pelagomonas</taxon>
    </lineage>
</organism>
<dbReference type="OrthoDB" id="377083at2759"/>
<proteinExistence type="inferred from homology"/>
<feature type="transmembrane region" description="Helical" evidence="11">
    <location>
        <begin position="425"/>
        <end position="445"/>
    </location>
</feature>
<dbReference type="GO" id="GO:0043048">
    <property type="term" value="P:dolichyl monophosphate biosynthetic process"/>
    <property type="evidence" value="ECO:0007669"/>
    <property type="project" value="TreeGrafter"/>
</dbReference>
<keyword evidence="7" id="KW-0256">Endoplasmic reticulum</keyword>